<dbReference type="EMBL" id="HG916855">
    <property type="protein sequence ID" value="CDM62022.1"/>
    <property type="molecule type" value="Genomic_DNA"/>
</dbReference>
<name>W6RLN7_9HYPH</name>
<dbReference type="AlphaFoldDB" id="W6RLN7"/>
<dbReference type="HOGENOM" id="CLU_2635646_0_0_5"/>
<dbReference type="PATRIC" id="fig|348824.6.peg.6304"/>
<keyword evidence="2" id="KW-1185">Reference proteome</keyword>
<dbReference type="Proteomes" id="UP000019443">
    <property type="component" value="Plasmid pLPU83d"/>
</dbReference>
<gene>
    <name evidence="1" type="ORF">LPU83_pLPU83d_0651</name>
</gene>
<accession>W6RLN7</accession>
<evidence type="ECO:0000313" key="2">
    <source>
        <dbReference type="Proteomes" id="UP000019443"/>
    </source>
</evidence>
<reference evidence="1" key="1">
    <citation type="submission" date="2013-11" db="EMBL/GenBank/DDBJ databases">
        <title>Draft genome sequence of the broad-host-range Rhizobium sp. LPU83 strain, a member of the low-genetic diversity Oregon-like Rhizobium sp. group.</title>
        <authorList>
            <person name="Wibberg D."/>
            <person name="Puehler A."/>
            <person name="Schlueter A."/>
        </authorList>
    </citation>
    <scope>NUCLEOTIDE SEQUENCE [LARGE SCALE GENOMIC DNA]</scope>
    <source>
        <strain evidence="1">LPU83</strain>
        <plasmid evidence="1">pLPU83d</plasmid>
    </source>
</reference>
<evidence type="ECO:0000313" key="1">
    <source>
        <dbReference type="EMBL" id="CDM62022.1"/>
    </source>
</evidence>
<geneLocation type="plasmid" evidence="1 2">
    <name>pLPU83d</name>
</geneLocation>
<dbReference type="KEGG" id="rhl:LPU83_pLPU83d_0651"/>
<organism evidence="1 2">
    <name type="scientific">Rhizobium favelukesii</name>
    <dbReference type="NCBI Taxonomy" id="348824"/>
    <lineage>
        <taxon>Bacteria</taxon>
        <taxon>Pseudomonadati</taxon>
        <taxon>Pseudomonadota</taxon>
        <taxon>Alphaproteobacteria</taxon>
        <taxon>Hyphomicrobiales</taxon>
        <taxon>Rhizobiaceae</taxon>
        <taxon>Rhizobium/Agrobacterium group</taxon>
        <taxon>Rhizobium</taxon>
    </lineage>
</organism>
<keyword evidence="1" id="KW-0614">Plasmid</keyword>
<sequence>MVSISRPDVHNGRKLVRGAPYSLAQFKEKYALDDTEAYRLFTKFGPSSIDLDALMAARDRRKLAEEFMHRSLGRRLG</sequence>
<proteinExistence type="predicted"/>
<protein>
    <submittedName>
        <fullName evidence="1">Uncharacterized protein</fullName>
    </submittedName>
</protein>